<reference evidence="2" key="1">
    <citation type="submission" date="2021-09" db="EMBL/GenBank/DDBJ databases">
        <authorList>
            <consortium name="AG Swart"/>
            <person name="Singh M."/>
            <person name="Singh A."/>
            <person name="Seah K."/>
            <person name="Emmerich C."/>
        </authorList>
    </citation>
    <scope>NUCLEOTIDE SEQUENCE</scope>
    <source>
        <strain evidence="2">ATCC30299</strain>
    </source>
</reference>
<dbReference type="Gene3D" id="2.10.220.10">
    <property type="entry name" value="Hormone Receptor, Insulin-like Growth Factor Receptor 1, Chain A, domain 2"/>
    <property type="match status" value="1"/>
</dbReference>
<protein>
    <submittedName>
        <fullName evidence="2">Uncharacterized protein</fullName>
    </submittedName>
</protein>
<sequence length="298" mass="33559">MSKVLYLLLVLQLLGATNIHNTSLSEQPSTTERQMQKNCTEGQNDCVECNNERTECVTCRLLEQYVDRVGACAWNYCPSRDDDFLYVDPGRPGCRRCHGKFNLCDWCTWKGCTTCKHGYYVDPIMKHCSRCNSGCGDCIDSSSCIRCMEPFSVPYSDGSCPTNNFGTFYNPSTGHIEFCPKGCKHCDINGCIECWARDATNYGLFCRCDNQGWKYTSSPASSSCQIRTIPEGCDRHSFELFDYWGSVYCHTCKPGFFKEGHQCSACGLGCGKCKNRNSCESCFDPENSYIVGNQCIFF</sequence>
<accession>A0AAU9J221</accession>
<feature type="signal peptide" evidence="1">
    <location>
        <begin position="1"/>
        <end position="16"/>
    </location>
</feature>
<gene>
    <name evidence="2" type="ORF">BSTOLATCC_MIC24333</name>
</gene>
<dbReference type="EMBL" id="CAJZBQ010000023">
    <property type="protein sequence ID" value="CAG9319786.1"/>
    <property type="molecule type" value="Genomic_DNA"/>
</dbReference>
<dbReference type="SUPFAM" id="SSF57184">
    <property type="entry name" value="Growth factor receptor domain"/>
    <property type="match status" value="1"/>
</dbReference>
<evidence type="ECO:0000256" key="1">
    <source>
        <dbReference type="SAM" id="SignalP"/>
    </source>
</evidence>
<evidence type="ECO:0000313" key="3">
    <source>
        <dbReference type="Proteomes" id="UP001162131"/>
    </source>
</evidence>
<name>A0AAU9J221_9CILI</name>
<organism evidence="2 3">
    <name type="scientific">Blepharisma stoltei</name>
    <dbReference type="NCBI Taxonomy" id="1481888"/>
    <lineage>
        <taxon>Eukaryota</taxon>
        <taxon>Sar</taxon>
        <taxon>Alveolata</taxon>
        <taxon>Ciliophora</taxon>
        <taxon>Postciliodesmatophora</taxon>
        <taxon>Heterotrichea</taxon>
        <taxon>Heterotrichida</taxon>
        <taxon>Blepharismidae</taxon>
        <taxon>Blepharisma</taxon>
    </lineage>
</organism>
<dbReference type="Proteomes" id="UP001162131">
    <property type="component" value="Unassembled WGS sequence"/>
</dbReference>
<comment type="caution">
    <text evidence="2">The sequence shown here is derived from an EMBL/GenBank/DDBJ whole genome shotgun (WGS) entry which is preliminary data.</text>
</comment>
<keyword evidence="1" id="KW-0732">Signal</keyword>
<keyword evidence="3" id="KW-1185">Reference proteome</keyword>
<evidence type="ECO:0000313" key="2">
    <source>
        <dbReference type="EMBL" id="CAG9319786.1"/>
    </source>
</evidence>
<proteinExistence type="predicted"/>
<dbReference type="AlphaFoldDB" id="A0AAU9J221"/>
<dbReference type="InterPro" id="IPR009030">
    <property type="entry name" value="Growth_fac_rcpt_cys_sf"/>
</dbReference>
<feature type="chain" id="PRO_5043908389" evidence="1">
    <location>
        <begin position="17"/>
        <end position="298"/>
    </location>
</feature>